<reference evidence="2 3" key="1">
    <citation type="submission" date="2024-07" db="EMBL/GenBank/DDBJ databases">
        <title>Section-level genome sequencing and comparative genomics of Aspergillus sections Usti and Cavernicolus.</title>
        <authorList>
            <consortium name="Lawrence Berkeley National Laboratory"/>
            <person name="Nybo J.L."/>
            <person name="Vesth T.C."/>
            <person name="Theobald S."/>
            <person name="Frisvad J.C."/>
            <person name="Larsen T.O."/>
            <person name="Kjaerboelling I."/>
            <person name="Rothschild-Mancinelli K."/>
            <person name="Lyhne E.K."/>
            <person name="Kogle M.E."/>
            <person name="Barry K."/>
            <person name="Clum A."/>
            <person name="Na H."/>
            <person name="Ledsgaard L."/>
            <person name="Lin J."/>
            <person name="Lipzen A."/>
            <person name="Kuo A."/>
            <person name="Riley R."/>
            <person name="Mondo S."/>
            <person name="LaButti K."/>
            <person name="Haridas S."/>
            <person name="Pangalinan J."/>
            <person name="Salamov A.A."/>
            <person name="Simmons B.A."/>
            <person name="Magnuson J.K."/>
            <person name="Chen J."/>
            <person name="Drula E."/>
            <person name="Henrissat B."/>
            <person name="Wiebenga A."/>
            <person name="Lubbers R.J."/>
            <person name="Gomes A.C."/>
            <person name="Macurrencykelacurrency M.R."/>
            <person name="Stajich J."/>
            <person name="Grigoriev I.V."/>
            <person name="Mortensen U.H."/>
            <person name="De vries R.P."/>
            <person name="Baker S.E."/>
            <person name="Andersen M.R."/>
        </authorList>
    </citation>
    <scope>NUCLEOTIDE SEQUENCE [LARGE SCALE GENOMIC DNA]</scope>
    <source>
        <strain evidence="2 3">CBS 756.74</strain>
    </source>
</reference>
<protein>
    <submittedName>
        <fullName evidence="2">Uncharacterized protein</fullName>
    </submittedName>
</protein>
<name>A0ABR4LBN7_9EURO</name>
<sequence>MLMRRSRPGPIPTKPNSDSDTGRESCHLSGSATPHYRPLPRATHGLFASKKCCCRSGVRANLHESWANLARKCVRDAGVDELQWGRVCFRSLVRLNHKTMYLLSVSTIVSNPSCQFLAAMDLAAVVERE</sequence>
<keyword evidence="3" id="KW-1185">Reference proteome</keyword>
<gene>
    <name evidence="2" type="ORF">BJX68DRAFT_223534</name>
</gene>
<evidence type="ECO:0000256" key="1">
    <source>
        <dbReference type="SAM" id="MobiDB-lite"/>
    </source>
</evidence>
<feature type="region of interest" description="Disordered" evidence="1">
    <location>
        <begin position="1"/>
        <end position="37"/>
    </location>
</feature>
<dbReference type="GeneID" id="98153326"/>
<dbReference type="Proteomes" id="UP001610444">
    <property type="component" value="Unassembled WGS sequence"/>
</dbReference>
<evidence type="ECO:0000313" key="3">
    <source>
        <dbReference type="Proteomes" id="UP001610444"/>
    </source>
</evidence>
<dbReference type="RefSeq" id="XP_070906036.1">
    <property type="nucleotide sequence ID" value="XM_071038162.1"/>
</dbReference>
<proteinExistence type="predicted"/>
<evidence type="ECO:0000313" key="2">
    <source>
        <dbReference type="EMBL" id="KAL2861946.1"/>
    </source>
</evidence>
<organism evidence="2 3">
    <name type="scientific">Aspergillus pseudodeflectus</name>
    <dbReference type="NCBI Taxonomy" id="176178"/>
    <lineage>
        <taxon>Eukaryota</taxon>
        <taxon>Fungi</taxon>
        <taxon>Dikarya</taxon>
        <taxon>Ascomycota</taxon>
        <taxon>Pezizomycotina</taxon>
        <taxon>Eurotiomycetes</taxon>
        <taxon>Eurotiomycetidae</taxon>
        <taxon>Eurotiales</taxon>
        <taxon>Aspergillaceae</taxon>
        <taxon>Aspergillus</taxon>
        <taxon>Aspergillus subgen. Nidulantes</taxon>
    </lineage>
</organism>
<dbReference type="EMBL" id="JBFXLR010000001">
    <property type="protein sequence ID" value="KAL2861946.1"/>
    <property type="molecule type" value="Genomic_DNA"/>
</dbReference>
<accession>A0ABR4LBN7</accession>
<comment type="caution">
    <text evidence="2">The sequence shown here is derived from an EMBL/GenBank/DDBJ whole genome shotgun (WGS) entry which is preliminary data.</text>
</comment>